<evidence type="ECO:0000313" key="11">
    <source>
        <dbReference type="Proteomes" id="UP001626536"/>
    </source>
</evidence>
<comment type="subunit">
    <text evidence="8">Interacts with PqqD. The interaction is necessary for activity of PqqE.</text>
</comment>
<reference evidence="10 11" key="1">
    <citation type="submission" date="2023-10" db="EMBL/GenBank/DDBJ databases">
        <title>Novel methanotroph of the genus Methylocapsa from a subarctic wetland.</title>
        <authorList>
            <person name="Belova S.E."/>
            <person name="Oshkin I.Y."/>
            <person name="Miroshnikov K."/>
            <person name="Dedysh S.N."/>
        </authorList>
    </citation>
    <scope>NUCLEOTIDE SEQUENCE [LARGE SCALE GENOMIC DNA]</scope>
    <source>
        <strain evidence="10 11">RX1</strain>
    </source>
</reference>
<name>A0ABZ0HUJ4_9HYPH</name>
<gene>
    <name evidence="8 10" type="primary">pqqE</name>
    <name evidence="10" type="ORF">RZS28_01880</name>
</gene>
<comment type="catalytic activity">
    <reaction evidence="8">
        <text>[PQQ precursor protein] + S-adenosyl-L-methionine = E-Y cross-linked-[PQQ precursor protein] + 5'-deoxyadenosine + L-methionine + H(+)</text>
        <dbReference type="Rhea" id="RHEA:56836"/>
        <dbReference type="Rhea" id="RHEA-COMP:14800"/>
        <dbReference type="Rhea" id="RHEA-COMP:14801"/>
        <dbReference type="ChEBI" id="CHEBI:15378"/>
        <dbReference type="ChEBI" id="CHEBI:17319"/>
        <dbReference type="ChEBI" id="CHEBI:57844"/>
        <dbReference type="ChEBI" id="CHEBI:59789"/>
        <dbReference type="ChEBI" id="CHEBI:141026"/>
        <dbReference type="ChEBI" id="CHEBI:141027"/>
        <dbReference type="EC" id="1.21.98.4"/>
    </reaction>
</comment>
<dbReference type="NCBIfam" id="TIGR04085">
    <property type="entry name" value="rSAM_more_4Fe4S"/>
    <property type="match status" value="1"/>
</dbReference>
<protein>
    <recommendedName>
        <fullName evidence="8">PqqA peptide cyclase</fullName>
        <ecNumber evidence="8">1.21.98.4</ecNumber>
    </recommendedName>
    <alternativeName>
        <fullName evidence="8">Coenzyme PQQ synthesis protein E</fullName>
    </alternativeName>
</protein>
<accession>A0ABZ0HUJ4</accession>
<dbReference type="Proteomes" id="UP001626536">
    <property type="component" value="Chromosome"/>
</dbReference>
<comment type="cofactor">
    <cofactor evidence="8">
        <name>[4Fe-4S] cluster</name>
        <dbReference type="ChEBI" id="CHEBI:49883"/>
    </cofactor>
    <text evidence="8">Binds 1 [4Fe-4S] cluster. The cluster is coordinated with 3 cysteines and an exchangeable S-adenosyl-L-methionine.</text>
</comment>
<evidence type="ECO:0000256" key="4">
    <source>
        <dbReference type="ARBA" id="ARBA00022905"/>
    </source>
</evidence>
<dbReference type="SFLD" id="SFLDG01386">
    <property type="entry name" value="main_SPASM_domain-containing"/>
    <property type="match status" value="1"/>
</dbReference>
<dbReference type="RefSeq" id="WP_407339525.1">
    <property type="nucleotide sequence ID" value="NZ_CP136862.1"/>
</dbReference>
<dbReference type="SFLD" id="SFLDF00280">
    <property type="entry name" value="coenzyme_PQQ_synthesis_protein"/>
    <property type="match status" value="1"/>
</dbReference>
<keyword evidence="3 8" id="KW-0479">Metal-binding</keyword>
<dbReference type="EC" id="1.21.98.4" evidence="8"/>
<dbReference type="PANTHER" id="PTHR11228:SF7">
    <property type="entry name" value="PQQA PEPTIDE CYCLASE"/>
    <property type="match status" value="1"/>
</dbReference>
<evidence type="ECO:0000256" key="7">
    <source>
        <dbReference type="ARBA" id="ARBA00023014"/>
    </source>
</evidence>
<comment type="function">
    <text evidence="8">Catalyzes the cross-linking of a glutamate residue and a tyrosine residue in the PqqA protein as part of the biosynthesis of pyrroloquinoline quinone (PQQ).</text>
</comment>
<dbReference type="SFLD" id="SFLDS00029">
    <property type="entry name" value="Radical_SAM"/>
    <property type="match status" value="1"/>
</dbReference>
<dbReference type="InterPro" id="IPR023885">
    <property type="entry name" value="4Fe4S-binding_SPASM_dom"/>
</dbReference>
<dbReference type="InterPro" id="IPR058240">
    <property type="entry name" value="rSAM_sf"/>
</dbReference>
<evidence type="ECO:0000256" key="1">
    <source>
        <dbReference type="ARBA" id="ARBA00022485"/>
    </source>
</evidence>
<evidence type="ECO:0000256" key="2">
    <source>
        <dbReference type="ARBA" id="ARBA00022691"/>
    </source>
</evidence>
<keyword evidence="2 8" id="KW-0949">S-adenosyl-L-methionine</keyword>
<dbReference type="NCBIfam" id="TIGR02109">
    <property type="entry name" value="PQQ_syn_pqqE"/>
    <property type="match status" value="1"/>
</dbReference>
<keyword evidence="11" id="KW-1185">Reference proteome</keyword>
<dbReference type="SFLD" id="SFLDG01067">
    <property type="entry name" value="SPASM/twitch_domain_containing"/>
    <property type="match status" value="1"/>
</dbReference>
<dbReference type="CDD" id="cd01335">
    <property type="entry name" value="Radical_SAM"/>
    <property type="match status" value="1"/>
</dbReference>
<dbReference type="InterPro" id="IPR017200">
    <property type="entry name" value="PqqE-like"/>
</dbReference>
<evidence type="ECO:0000256" key="3">
    <source>
        <dbReference type="ARBA" id="ARBA00022723"/>
    </source>
</evidence>
<keyword evidence="5 8" id="KW-0560">Oxidoreductase</keyword>
<feature type="binding site" evidence="8">
    <location>
        <position position="26"/>
    </location>
    <ligand>
        <name>[4Fe-4S] cluster</name>
        <dbReference type="ChEBI" id="CHEBI:49883"/>
        <note>4Fe-4S-S-AdoMet</note>
    </ligand>
</feature>
<feature type="binding site" evidence="8">
    <location>
        <position position="22"/>
    </location>
    <ligand>
        <name>[4Fe-4S] cluster</name>
        <dbReference type="ChEBI" id="CHEBI:49883"/>
        <note>4Fe-4S-S-AdoMet</note>
    </ligand>
</feature>
<evidence type="ECO:0000256" key="8">
    <source>
        <dbReference type="HAMAP-Rule" id="MF_00660"/>
    </source>
</evidence>
<dbReference type="SMART" id="SM00729">
    <property type="entry name" value="Elp3"/>
    <property type="match status" value="1"/>
</dbReference>
<evidence type="ECO:0000256" key="5">
    <source>
        <dbReference type="ARBA" id="ARBA00023002"/>
    </source>
</evidence>
<comment type="pathway">
    <text evidence="8">Cofactor biosynthesis; pyrroloquinoline quinone biosynthesis.</text>
</comment>
<feature type="binding site" evidence="8">
    <location>
        <position position="29"/>
    </location>
    <ligand>
        <name>[4Fe-4S] cluster</name>
        <dbReference type="ChEBI" id="CHEBI:49883"/>
        <note>4Fe-4S-S-AdoMet</note>
    </ligand>
</feature>
<evidence type="ECO:0000259" key="9">
    <source>
        <dbReference type="PROSITE" id="PS51918"/>
    </source>
</evidence>
<dbReference type="SUPFAM" id="SSF102114">
    <property type="entry name" value="Radical SAM enzymes"/>
    <property type="match status" value="1"/>
</dbReference>
<dbReference type="InterPro" id="IPR007197">
    <property type="entry name" value="rSAM"/>
</dbReference>
<keyword evidence="1 8" id="KW-0004">4Fe-4S</keyword>
<dbReference type="Pfam" id="PF13186">
    <property type="entry name" value="SPASM"/>
    <property type="match status" value="1"/>
</dbReference>
<dbReference type="HAMAP" id="MF_00660">
    <property type="entry name" value="PqqE"/>
    <property type="match status" value="1"/>
</dbReference>
<dbReference type="InterPro" id="IPR050377">
    <property type="entry name" value="Radical_SAM_PqqE_MftC-like"/>
</dbReference>
<keyword evidence="4 8" id="KW-0884">PQQ biosynthesis</keyword>
<evidence type="ECO:0000256" key="6">
    <source>
        <dbReference type="ARBA" id="ARBA00023004"/>
    </source>
</evidence>
<feature type="domain" description="Radical SAM core" evidence="9">
    <location>
        <begin position="8"/>
        <end position="228"/>
    </location>
</feature>
<dbReference type="Gene3D" id="3.20.20.70">
    <property type="entry name" value="Aldolase class I"/>
    <property type="match status" value="1"/>
</dbReference>
<dbReference type="PIRSF" id="PIRSF037420">
    <property type="entry name" value="PQQ_syn_pqqE"/>
    <property type="match status" value="1"/>
</dbReference>
<dbReference type="CDD" id="cd21119">
    <property type="entry name" value="SPASM_PqqE"/>
    <property type="match status" value="1"/>
</dbReference>
<sequence>MSADAKKIPTPVGLLAELTHRCPLGCPYCSNPPALEPRADELNTASWKEIFSQAAALGVLHAHLSGGEPAARRDLVEIVAHCAKVGLYTNLITSGVGLTQALVKELADAGLDHAQLSIQDSEAQSADRIAGYSGAFARKRAAAEWITQAGLPLTVNAVIHRANVERAGKTVEFAVALGARRVEVAHTQYYGWAMINRAALMPTAAQAEAAIAEVEALRKTYAGVIVIDHVIPDYHARYPKACMGGWGKRGLNITPSGKALPCHAAETIPGLKFWNVRDHSLEDIWFNSAAFNAFRGTDWMREPCRSCERKTIDYGGCRCQALALAGDAREADPVCHLSPHHAKVAEIGEVAAGSEEIDREPTYVYRRVKLPEPAE</sequence>
<dbReference type="EMBL" id="CP136862">
    <property type="protein sequence ID" value="WOJ90079.1"/>
    <property type="molecule type" value="Genomic_DNA"/>
</dbReference>
<comment type="similarity">
    <text evidence="8">Belongs to the radical SAM superfamily. PqqE family.</text>
</comment>
<keyword evidence="6 8" id="KW-0408">Iron</keyword>
<dbReference type="InterPro" id="IPR013785">
    <property type="entry name" value="Aldolase_TIM"/>
</dbReference>
<dbReference type="PANTHER" id="PTHR11228">
    <property type="entry name" value="RADICAL SAM DOMAIN PROTEIN"/>
    <property type="match status" value="1"/>
</dbReference>
<evidence type="ECO:0000313" key="10">
    <source>
        <dbReference type="EMBL" id="WOJ90079.1"/>
    </source>
</evidence>
<proteinExistence type="inferred from homology"/>
<dbReference type="InterPro" id="IPR011843">
    <property type="entry name" value="PQQ_synth_PqqE_bac"/>
</dbReference>
<dbReference type="PROSITE" id="PS51918">
    <property type="entry name" value="RADICAL_SAM"/>
    <property type="match status" value="1"/>
</dbReference>
<dbReference type="InterPro" id="IPR006638">
    <property type="entry name" value="Elp3/MiaA/NifB-like_rSAM"/>
</dbReference>
<organism evidence="10 11">
    <name type="scientific">Methylocapsa polymorpha</name>
    <dbReference type="NCBI Taxonomy" id="3080828"/>
    <lineage>
        <taxon>Bacteria</taxon>
        <taxon>Pseudomonadati</taxon>
        <taxon>Pseudomonadota</taxon>
        <taxon>Alphaproteobacteria</taxon>
        <taxon>Hyphomicrobiales</taxon>
        <taxon>Beijerinckiaceae</taxon>
        <taxon>Methylocapsa</taxon>
    </lineage>
</organism>
<dbReference type="Pfam" id="PF04055">
    <property type="entry name" value="Radical_SAM"/>
    <property type="match status" value="1"/>
</dbReference>
<keyword evidence="7 8" id="KW-0411">Iron-sulfur</keyword>